<dbReference type="AlphaFoldDB" id="A0A3N4LCL7"/>
<dbReference type="GO" id="GO:0016787">
    <property type="term" value="F:hydrolase activity"/>
    <property type="evidence" value="ECO:0007669"/>
    <property type="project" value="UniProtKB-KW"/>
</dbReference>
<name>A0A3N4LCL7_9PEZI</name>
<dbReference type="Proteomes" id="UP000267821">
    <property type="component" value="Unassembled WGS sequence"/>
</dbReference>
<evidence type="ECO:0000259" key="1">
    <source>
        <dbReference type="Pfam" id="PF12697"/>
    </source>
</evidence>
<sequence>GTHYLHFTLSGPPRAPSQPLIIILPGVTCSVTQWSAVVRLLSPHYPVLTYERAGYGLSTPSPLLPTAENIVLELYTTLGILEIEGPLVLVGHSFGGVLVREFVHLLREKRAAGEVGAGVGVEVAGVAFIDANQEGNHVLWPNPAWAPIEQGLDFWEVTGVRAETKLTDTEWEEMISVTSTTQYAVTAQREMEEYVPSMNVLGQKRQFEMQPALLEGLPVGVLKARTVRDHERLYREGVRRGNGSEMVRQAMSEKLGWYDEVDGRLQRELLKLAGREGGRWVETAGSGHWVHMTEPEVVVEVVRWVVE</sequence>
<keyword evidence="3" id="KW-1185">Reference proteome</keyword>
<feature type="non-terminal residue" evidence="2">
    <location>
        <position position="307"/>
    </location>
</feature>
<dbReference type="OrthoDB" id="294702at2759"/>
<organism evidence="2 3">
    <name type="scientific">Terfezia boudieri ATCC MYA-4762</name>
    <dbReference type="NCBI Taxonomy" id="1051890"/>
    <lineage>
        <taxon>Eukaryota</taxon>
        <taxon>Fungi</taxon>
        <taxon>Dikarya</taxon>
        <taxon>Ascomycota</taxon>
        <taxon>Pezizomycotina</taxon>
        <taxon>Pezizomycetes</taxon>
        <taxon>Pezizales</taxon>
        <taxon>Pezizaceae</taxon>
        <taxon>Terfezia</taxon>
    </lineage>
</organism>
<dbReference type="Gene3D" id="3.40.50.1820">
    <property type="entry name" value="alpha/beta hydrolase"/>
    <property type="match status" value="1"/>
</dbReference>
<protein>
    <submittedName>
        <fullName evidence="2">Alpha/beta-hydrolase</fullName>
    </submittedName>
</protein>
<reference evidence="2 3" key="1">
    <citation type="journal article" date="2018" name="Nat. Ecol. Evol.">
        <title>Pezizomycetes genomes reveal the molecular basis of ectomycorrhizal truffle lifestyle.</title>
        <authorList>
            <person name="Murat C."/>
            <person name="Payen T."/>
            <person name="Noel B."/>
            <person name="Kuo A."/>
            <person name="Morin E."/>
            <person name="Chen J."/>
            <person name="Kohler A."/>
            <person name="Krizsan K."/>
            <person name="Balestrini R."/>
            <person name="Da Silva C."/>
            <person name="Montanini B."/>
            <person name="Hainaut M."/>
            <person name="Levati E."/>
            <person name="Barry K.W."/>
            <person name="Belfiori B."/>
            <person name="Cichocki N."/>
            <person name="Clum A."/>
            <person name="Dockter R.B."/>
            <person name="Fauchery L."/>
            <person name="Guy J."/>
            <person name="Iotti M."/>
            <person name="Le Tacon F."/>
            <person name="Lindquist E.A."/>
            <person name="Lipzen A."/>
            <person name="Malagnac F."/>
            <person name="Mello A."/>
            <person name="Molinier V."/>
            <person name="Miyauchi S."/>
            <person name="Poulain J."/>
            <person name="Riccioni C."/>
            <person name="Rubini A."/>
            <person name="Sitrit Y."/>
            <person name="Splivallo R."/>
            <person name="Traeger S."/>
            <person name="Wang M."/>
            <person name="Zifcakova L."/>
            <person name="Wipf D."/>
            <person name="Zambonelli A."/>
            <person name="Paolocci F."/>
            <person name="Nowrousian M."/>
            <person name="Ottonello S."/>
            <person name="Baldrian P."/>
            <person name="Spatafora J.W."/>
            <person name="Henrissat B."/>
            <person name="Nagy L.G."/>
            <person name="Aury J.M."/>
            <person name="Wincker P."/>
            <person name="Grigoriev I.V."/>
            <person name="Bonfante P."/>
            <person name="Martin F.M."/>
        </authorList>
    </citation>
    <scope>NUCLEOTIDE SEQUENCE [LARGE SCALE GENOMIC DNA]</scope>
    <source>
        <strain evidence="2 3">ATCC MYA-4762</strain>
    </source>
</reference>
<dbReference type="InterPro" id="IPR000073">
    <property type="entry name" value="AB_hydrolase_1"/>
</dbReference>
<dbReference type="InterPro" id="IPR029058">
    <property type="entry name" value="AB_hydrolase_fold"/>
</dbReference>
<dbReference type="SUPFAM" id="SSF53474">
    <property type="entry name" value="alpha/beta-Hydrolases"/>
    <property type="match status" value="1"/>
</dbReference>
<feature type="domain" description="AB hydrolase-1" evidence="1">
    <location>
        <begin position="21"/>
        <end position="300"/>
    </location>
</feature>
<proteinExistence type="predicted"/>
<evidence type="ECO:0000313" key="2">
    <source>
        <dbReference type="EMBL" id="RPB20627.1"/>
    </source>
</evidence>
<dbReference type="EMBL" id="ML121569">
    <property type="protein sequence ID" value="RPB20627.1"/>
    <property type="molecule type" value="Genomic_DNA"/>
</dbReference>
<feature type="non-terminal residue" evidence="2">
    <location>
        <position position="1"/>
    </location>
</feature>
<gene>
    <name evidence="2" type="ORF">L211DRAFT_749821</name>
</gene>
<keyword evidence="2" id="KW-0378">Hydrolase</keyword>
<accession>A0A3N4LCL7</accession>
<dbReference type="Pfam" id="PF12697">
    <property type="entry name" value="Abhydrolase_6"/>
    <property type="match status" value="1"/>
</dbReference>
<dbReference type="InParanoid" id="A0A3N4LCL7"/>
<evidence type="ECO:0000313" key="3">
    <source>
        <dbReference type="Proteomes" id="UP000267821"/>
    </source>
</evidence>